<name>A0A395STC0_FUSSP</name>
<organism evidence="7 8">
    <name type="scientific">Fusarium sporotrichioides</name>
    <dbReference type="NCBI Taxonomy" id="5514"/>
    <lineage>
        <taxon>Eukaryota</taxon>
        <taxon>Fungi</taxon>
        <taxon>Dikarya</taxon>
        <taxon>Ascomycota</taxon>
        <taxon>Pezizomycotina</taxon>
        <taxon>Sordariomycetes</taxon>
        <taxon>Hypocreomycetidae</taxon>
        <taxon>Hypocreales</taxon>
        <taxon>Nectriaceae</taxon>
        <taxon>Fusarium</taxon>
    </lineage>
</organism>
<comment type="caution">
    <text evidence="7">The sequence shown here is derived from an EMBL/GenBank/DDBJ whole genome shotgun (WGS) entry which is preliminary data.</text>
</comment>
<comment type="subcellular location">
    <subcellularLocation>
        <location evidence="1">Membrane</location>
        <topology evidence="1">Multi-pass membrane protein</topology>
    </subcellularLocation>
</comment>
<feature type="non-terminal residue" evidence="7">
    <location>
        <position position="83"/>
    </location>
</feature>
<feature type="transmembrane region" description="Helical" evidence="6">
    <location>
        <begin position="20"/>
        <end position="41"/>
    </location>
</feature>
<accession>A0A395STC0</accession>
<dbReference type="AlphaFoldDB" id="A0A395STC0"/>
<gene>
    <name evidence="7" type="ORF">FSPOR_506</name>
</gene>
<keyword evidence="2" id="KW-0813">Transport</keyword>
<keyword evidence="5 6" id="KW-0472">Membrane</keyword>
<proteinExistence type="predicted"/>
<evidence type="ECO:0000256" key="2">
    <source>
        <dbReference type="ARBA" id="ARBA00022448"/>
    </source>
</evidence>
<feature type="transmembrane region" description="Helical" evidence="6">
    <location>
        <begin position="48"/>
        <end position="74"/>
    </location>
</feature>
<protein>
    <recommendedName>
        <fullName evidence="9">Choline transport</fullName>
    </recommendedName>
</protein>
<dbReference type="GO" id="GO:0016020">
    <property type="term" value="C:membrane"/>
    <property type="evidence" value="ECO:0007669"/>
    <property type="project" value="UniProtKB-SubCell"/>
</dbReference>
<evidence type="ECO:0000313" key="7">
    <source>
        <dbReference type="EMBL" id="RGP75708.1"/>
    </source>
</evidence>
<dbReference type="STRING" id="5514.A0A395STC0"/>
<keyword evidence="3 6" id="KW-0812">Transmembrane</keyword>
<dbReference type="PANTHER" id="PTHR45649">
    <property type="entry name" value="AMINO-ACID PERMEASE BAT1"/>
    <property type="match status" value="1"/>
</dbReference>
<reference evidence="7 8" key="1">
    <citation type="journal article" date="2018" name="PLoS Pathog.">
        <title>Evolution of structural diversity of trichothecenes, a family of toxins produced by plant pathogenic and entomopathogenic fungi.</title>
        <authorList>
            <person name="Proctor R.H."/>
            <person name="McCormick S.P."/>
            <person name="Kim H.S."/>
            <person name="Cardoza R.E."/>
            <person name="Stanley A.M."/>
            <person name="Lindo L."/>
            <person name="Kelly A."/>
            <person name="Brown D.W."/>
            <person name="Lee T."/>
            <person name="Vaughan M.M."/>
            <person name="Alexander N.J."/>
            <person name="Busman M."/>
            <person name="Gutierrez S."/>
        </authorList>
    </citation>
    <scope>NUCLEOTIDE SEQUENCE [LARGE SCALE GENOMIC DNA]</scope>
    <source>
        <strain evidence="7 8">NRRL 3299</strain>
    </source>
</reference>
<evidence type="ECO:0000256" key="4">
    <source>
        <dbReference type="ARBA" id="ARBA00022989"/>
    </source>
</evidence>
<keyword evidence="8" id="KW-1185">Reference proteome</keyword>
<dbReference type="Proteomes" id="UP000266152">
    <property type="component" value="Unassembled WGS sequence"/>
</dbReference>
<evidence type="ECO:0000256" key="1">
    <source>
        <dbReference type="ARBA" id="ARBA00004141"/>
    </source>
</evidence>
<evidence type="ECO:0000256" key="6">
    <source>
        <dbReference type="SAM" id="Phobius"/>
    </source>
</evidence>
<sequence length="83" mass="8798">MTSHTQEGVLQQRLSTLTMVAMAFAILNTWIALAGVMAYILPSGGAVSFIYGFLVCVFCNLALAASLGELAALWPTAGGQYHF</sequence>
<keyword evidence="4 6" id="KW-1133">Transmembrane helix</keyword>
<dbReference type="Gene3D" id="1.20.1740.10">
    <property type="entry name" value="Amino acid/polyamine transporter I"/>
    <property type="match status" value="1"/>
</dbReference>
<evidence type="ECO:0000313" key="8">
    <source>
        <dbReference type="Proteomes" id="UP000266152"/>
    </source>
</evidence>
<dbReference type="GO" id="GO:0022857">
    <property type="term" value="F:transmembrane transporter activity"/>
    <property type="evidence" value="ECO:0007669"/>
    <property type="project" value="UniProtKB-ARBA"/>
</dbReference>
<dbReference type="EMBL" id="PXOF01000013">
    <property type="protein sequence ID" value="RGP75708.1"/>
    <property type="molecule type" value="Genomic_DNA"/>
</dbReference>
<evidence type="ECO:0000256" key="5">
    <source>
        <dbReference type="ARBA" id="ARBA00023136"/>
    </source>
</evidence>
<evidence type="ECO:0008006" key="9">
    <source>
        <dbReference type="Google" id="ProtNLM"/>
    </source>
</evidence>
<evidence type="ECO:0000256" key="3">
    <source>
        <dbReference type="ARBA" id="ARBA00022692"/>
    </source>
</evidence>
<dbReference type="PANTHER" id="PTHR45649:SF14">
    <property type="entry name" value="GABA PERMEASE"/>
    <property type="match status" value="1"/>
</dbReference>